<evidence type="ECO:0000259" key="12">
    <source>
        <dbReference type="Pfam" id="PF02898"/>
    </source>
</evidence>
<evidence type="ECO:0000313" key="13">
    <source>
        <dbReference type="EMBL" id="GHP15261.1"/>
    </source>
</evidence>
<feature type="compositionally biased region" description="Low complexity" evidence="10">
    <location>
        <begin position="515"/>
        <end position="527"/>
    </location>
</feature>
<keyword evidence="7" id="KW-0112">Calmodulin-binding</keyword>
<accession>A0A8H3U0D4</accession>
<keyword evidence="11" id="KW-0472">Membrane</keyword>
<keyword evidence="4" id="KW-0349">Heme</keyword>
<evidence type="ECO:0000256" key="11">
    <source>
        <dbReference type="SAM" id="Phobius"/>
    </source>
</evidence>
<dbReference type="AlphaFoldDB" id="A0A8H3U0D4"/>
<dbReference type="Pfam" id="PF02898">
    <property type="entry name" value="NO_synthase"/>
    <property type="match status" value="1"/>
</dbReference>
<dbReference type="Gene3D" id="3.90.1230.10">
    <property type="entry name" value="Nitric Oxide Synthase, Chain A, domain 3"/>
    <property type="match status" value="1"/>
</dbReference>
<evidence type="ECO:0000256" key="5">
    <source>
        <dbReference type="ARBA" id="ARBA00022643"/>
    </source>
</evidence>
<keyword evidence="5" id="KW-0285">Flavoprotein</keyword>
<evidence type="ECO:0000256" key="6">
    <source>
        <dbReference type="ARBA" id="ARBA00022723"/>
    </source>
</evidence>
<dbReference type="Gene3D" id="3.90.340.10">
    <property type="entry name" value="Nitric Oxide Synthase, Chain A, domain 1"/>
    <property type="match status" value="1"/>
</dbReference>
<comment type="similarity">
    <text evidence="2">Belongs to the NOS family.</text>
</comment>
<keyword evidence="5" id="KW-0288">FMN</keyword>
<comment type="cofactor">
    <cofactor evidence="1">
        <name>FMN</name>
        <dbReference type="ChEBI" id="CHEBI:58210"/>
    </cofactor>
</comment>
<dbReference type="GO" id="GO:0005516">
    <property type="term" value="F:calmodulin binding"/>
    <property type="evidence" value="ECO:0007669"/>
    <property type="project" value="UniProtKB-KW"/>
</dbReference>
<dbReference type="PANTHER" id="PTHR43410:SF1">
    <property type="entry name" value="NITRIC OXIDE SYNTHASE"/>
    <property type="match status" value="1"/>
</dbReference>
<reference evidence="13 14" key="1">
    <citation type="journal article" date="2019" name="Sci. Rep.">
        <title>Genome sequence analysis of the fairy ring-forming fungus Lepista sordida and gene candidates for interaction with plants.</title>
        <authorList>
            <person name="Takano T."/>
            <person name="Yamamoto N."/>
            <person name="Suzuki T."/>
            <person name="Dohra H."/>
            <person name="Choi J.H."/>
            <person name="Terashima Y."/>
            <person name="Yokoyama K."/>
            <person name="Kawagishi H."/>
            <person name="Yano K."/>
        </authorList>
    </citation>
    <scope>NUCLEOTIDE SEQUENCE [LARGE SCALE GENOMIC DNA]</scope>
    <source>
        <strain evidence="13 14">NBRC 112841</strain>
    </source>
</reference>
<sequence>MTITNFMDQKLQDDYKLIKDRHEKLVSAGRAGGSCSEDPIMRANEHRVGVNRAVDVVEQEAEDFLRELYQNNFFSCEVDFQERLKSVQLEVRNSSVTGVICETQEIGIVGGAWSQTQRELEFGIRRAWRNARKWIMRSHCEDLKLCDLRSVKRSNEMAMELVKGLTQAYNSGNIVPTVFVFPPRTANNRGAMIWNDQILSFAGYQAEDGTIIGDPKNIQLTKDIIELGWVPPQPKSRWDVLPVVVMAEDDEPVFVELPTNLRKLVEISHPRYKDAFQKLDLKWVAFPALSNLGFDIGGVQYTATPFIGWFMDTEIGIRDLANPLRYNVLPDLITTLYLNDKTSEYTNSPKNLATYELLAMLSRAQIELNYAIYYSFLREGITMSNSLSASKKWAQYDHEFEKENGFSLSSNSNAQPIICWHVQDPIDAWRTEKLNQGRTSMTQTLSVQTTTKLLNSEREDGDAIQDKSVLTAASAVKESSTSIPEVEGPSSDVIPALKIPSSTNAPSDDAKPHTKPTLPTTKSPPSLGVRSYSLETGWGPLQTISPPDDAPASLRVRSYSLTSGWGPLIDLATMPVSSPFINTDQPPTSADVVKSSTFLCSSTLTRRWVYGQPSNSEFITALAKTFPASEYLIRYSRGYDPTLILKVVWPVVCIPTVLVLALCLKVI</sequence>
<dbReference type="InterPro" id="IPR004030">
    <property type="entry name" value="NOS_N"/>
</dbReference>
<keyword evidence="14" id="KW-1185">Reference proteome</keyword>
<proteinExistence type="inferred from homology"/>
<evidence type="ECO:0000256" key="3">
    <source>
        <dbReference type="ARBA" id="ARBA00012989"/>
    </source>
</evidence>
<evidence type="ECO:0000256" key="1">
    <source>
        <dbReference type="ARBA" id="ARBA00001917"/>
    </source>
</evidence>
<dbReference type="GO" id="GO:0004517">
    <property type="term" value="F:nitric-oxide synthase activity"/>
    <property type="evidence" value="ECO:0007669"/>
    <property type="project" value="UniProtKB-EC"/>
</dbReference>
<dbReference type="InterPro" id="IPR044940">
    <property type="entry name" value="NOS_dom_2"/>
</dbReference>
<evidence type="ECO:0000256" key="2">
    <source>
        <dbReference type="ARBA" id="ARBA00006267"/>
    </source>
</evidence>
<dbReference type="EMBL" id="BIMQ01000018">
    <property type="protein sequence ID" value="GHP15261.1"/>
    <property type="molecule type" value="Genomic_DNA"/>
</dbReference>
<evidence type="ECO:0000256" key="10">
    <source>
        <dbReference type="SAM" id="MobiDB-lite"/>
    </source>
</evidence>
<feature type="domain" description="Nitric oxide synthase (NOS)" evidence="12">
    <location>
        <begin position="57"/>
        <end position="402"/>
    </location>
</feature>
<dbReference type="Gene3D" id="3.90.440.10">
    <property type="entry name" value="Nitric Oxide Synthase,Heme Domain,Chain A domain 2"/>
    <property type="match status" value="1"/>
</dbReference>
<dbReference type="GO" id="GO:0006809">
    <property type="term" value="P:nitric oxide biosynthetic process"/>
    <property type="evidence" value="ECO:0007669"/>
    <property type="project" value="InterPro"/>
</dbReference>
<dbReference type="PANTHER" id="PTHR43410">
    <property type="entry name" value="NITRIC OXIDE SYNTHASE OXYGENASE"/>
    <property type="match status" value="1"/>
</dbReference>
<keyword evidence="8" id="KW-0560">Oxidoreductase</keyword>
<dbReference type="InterPro" id="IPR044944">
    <property type="entry name" value="NOS_dom_3"/>
</dbReference>
<evidence type="ECO:0000256" key="8">
    <source>
        <dbReference type="ARBA" id="ARBA00023002"/>
    </source>
</evidence>
<dbReference type="InterPro" id="IPR036119">
    <property type="entry name" value="NOS_N_sf"/>
</dbReference>
<evidence type="ECO:0000256" key="7">
    <source>
        <dbReference type="ARBA" id="ARBA00022860"/>
    </source>
</evidence>
<keyword evidence="9" id="KW-0408">Iron</keyword>
<dbReference type="Proteomes" id="UP000662569">
    <property type="component" value="Unassembled WGS sequence"/>
</dbReference>
<keyword evidence="11" id="KW-0812">Transmembrane</keyword>
<dbReference type="EC" id="1.14.13.39" evidence="3"/>
<feature type="transmembrane region" description="Helical" evidence="11">
    <location>
        <begin position="643"/>
        <end position="664"/>
    </location>
</feature>
<name>A0A8H3U0D4_9AGAR</name>
<comment type="caution">
    <text evidence="13">The sequence shown here is derived from an EMBL/GenBank/DDBJ whole genome shotgun (WGS) entry which is preliminary data.</text>
</comment>
<dbReference type="InterPro" id="IPR050607">
    <property type="entry name" value="NOS"/>
</dbReference>
<gene>
    <name evidence="13" type="primary">nos6</name>
    <name evidence="13" type="ORF">LSOR_060</name>
</gene>
<dbReference type="SUPFAM" id="SSF56512">
    <property type="entry name" value="Nitric oxide (NO) synthase oxygenase domain"/>
    <property type="match status" value="1"/>
</dbReference>
<dbReference type="GO" id="GO:0046872">
    <property type="term" value="F:metal ion binding"/>
    <property type="evidence" value="ECO:0007669"/>
    <property type="project" value="UniProtKB-KW"/>
</dbReference>
<dbReference type="InterPro" id="IPR044943">
    <property type="entry name" value="NOS_dom_1"/>
</dbReference>
<organism evidence="13 14">
    <name type="scientific">Collybia sordida</name>
    <dbReference type="NCBI Taxonomy" id="123925"/>
    <lineage>
        <taxon>Eukaryota</taxon>
        <taxon>Fungi</taxon>
        <taxon>Dikarya</taxon>
        <taxon>Basidiomycota</taxon>
        <taxon>Agaricomycotina</taxon>
        <taxon>Agaricomycetes</taxon>
        <taxon>Agaricomycetidae</taxon>
        <taxon>Agaricales</taxon>
        <taxon>Tricholomatineae</taxon>
        <taxon>Clitocybaceae</taxon>
        <taxon>Collybia</taxon>
    </lineage>
</organism>
<evidence type="ECO:0000256" key="4">
    <source>
        <dbReference type="ARBA" id="ARBA00022617"/>
    </source>
</evidence>
<evidence type="ECO:0000313" key="14">
    <source>
        <dbReference type="Proteomes" id="UP000662569"/>
    </source>
</evidence>
<keyword evidence="11" id="KW-1133">Transmembrane helix</keyword>
<protein>
    <recommendedName>
        <fullName evidence="3">nitric-oxide synthase (NADPH)</fullName>
        <ecNumber evidence="3">1.14.13.39</ecNumber>
    </recommendedName>
</protein>
<keyword evidence="6" id="KW-0479">Metal-binding</keyword>
<feature type="region of interest" description="Disordered" evidence="10">
    <location>
        <begin position="477"/>
        <end position="530"/>
    </location>
</feature>
<evidence type="ECO:0000256" key="9">
    <source>
        <dbReference type="ARBA" id="ARBA00023004"/>
    </source>
</evidence>